<proteinExistence type="predicted"/>
<protein>
    <recommendedName>
        <fullName evidence="4">DUF5667 domain-containing protein</fullName>
    </recommendedName>
</protein>
<comment type="caution">
    <text evidence="2">The sequence shown here is derived from an EMBL/GenBank/DDBJ whole genome shotgun (WGS) entry which is preliminary data.</text>
</comment>
<sequence length="269" mass="30587">MKYLPLAFVLFLFFLATPAYSQISNSDDFNFQRAYADYIYNFDIYRKANIDYELYRSQYLQFKTLKSQENAYNATLTMLKARDSTVETYLTAIRKKLDETPGADGAKKQILFTKIDPEVTWHIAHSDSLPSAGTLEDLTGDSDAAKVRFQSDVPLFYETLVAVSGGKVIYAREKEEAILTSLKEKIAEISANGDKNTQLIERWILDTEEKIVRSKEKEAEAYSIVAKASGQGSLGAYNEALIKLKEAYQYLKEANSFLEEIITEVKFED</sequence>
<feature type="signal peptide" evidence="1">
    <location>
        <begin position="1"/>
        <end position="21"/>
    </location>
</feature>
<evidence type="ECO:0000256" key="1">
    <source>
        <dbReference type="SAM" id="SignalP"/>
    </source>
</evidence>
<feature type="chain" id="PRO_5009533742" description="DUF5667 domain-containing protein" evidence="1">
    <location>
        <begin position="22"/>
        <end position="269"/>
    </location>
</feature>
<dbReference type="Proteomes" id="UP000177382">
    <property type="component" value="Unassembled WGS sequence"/>
</dbReference>
<organism evidence="2 3">
    <name type="scientific">Candidatus Woesebacteria bacterium RBG_16_42_24</name>
    <dbReference type="NCBI Taxonomy" id="1802485"/>
    <lineage>
        <taxon>Bacteria</taxon>
        <taxon>Candidatus Woeseibacteriota</taxon>
    </lineage>
</organism>
<dbReference type="AlphaFoldDB" id="A0A1F7XJZ1"/>
<accession>A0A1F7XJZ1</accession>
<keyword evidence="1" id="KW-0732">Signal</keyword>
<reference evidence="2 3" key="1">
    <citation type="journal article" date="2016" name="Nat. Commun.">
        <title>Thousands of microbial genomes shed light on interconnected biogeochemical processes in an aquifer system.</title>
        <authorList>
            <person name="Anantharaman K."/>
            <person name="Brown C.T."/>
            <person name="Hug L.A."/>
            <person name="Sharon I."/>
            <person name="Castelle C.J."/>
            <person name="Probst A.J."/>
            <person name="Thomas B.C."/>
            <person name="Singh A."/>
            <person name="Wilkins M.J."/>
            <person name="Karaoz U."/>
            <person name="Brodie E.L."/>
            <person name="Williams K.H."/>
            <person name="Hubbard S.S."/>
            <person name="Banfield J.F."/>
        </authorList>
    </citation>
    <scope>NUCLEOTIDE SEQUENCE [LARGE SCALE GENOMIC DNA]</scope>
</reference>
<gene>
    <name evidence="2" type="ORF">A2V97_01640</name>
</gene>
<dbReference type="STRING" id="1802485.A2V97_01640"/>
<dbReference type="EMBL" id="MGFX01000006">
    <property type="protein sequence ID" value="OGM15313.1"/>
    <property type="molecule type" value="Genomic_DNA"/>
</dbReference>
<evidence type="ECO:0000313" key="3">
    <source>
        <dbReference type="Proteomes" id="UP000177382"/>
    </source>
</evidence>
<evidence type="ECO:0008006" key="4">
    <source>
        <dbReference type="Google" id="ProtNLM"/>
    </source>
</evidence>
<name>A0A1F7XJZ1_9BACT</name>
<evidence type="ECO:0000313" key="2">
    <source>
        <dbReference type="EMBL" id="OGM15313.1"/>
    </source>
</evidence>